<proteinExistence type="predicted"/>
<keyword evidence="1" id="KW-0812">Transmembrane</keyword>
<name>A0A1F6D9D4_9BACT</name>
<reference evidence="2 3" key="1">
    <citation type="journal article" date="2016" name="Nat. Commun.">
        <title>Thousands of microbial genomes shed light on interconnected biogeochemical processes in an aquifer system.</title>
        <authorList>
            <person name="Anantharaman K."/>
            <person name="Brown C.T."/>
            <person name="Hug L.A."/>
            <person name="Sharon I."/>
            <person name="Castelle C.J."/>
            <person name="Probst A.J."/>
            <person name="Thomas B.C."/>
            <person name="Singh A."/>
            <person name="Wilkins M.J."/>
            <person name="Karaoz U."/>
            <person name="Brodie E.L."/>
            <person name="Williams K.H."/>
            <person name="Hubbard S.S."/>
            <person name="Banfield J.F."/>
        </authorList>
    </citation>
    <scope>NUCLEOTIDE SEQUENCE [LARGE SCALE GENOMIC DNA]</scope>
</reference>
<dbReference type="Proteomes" id="UP000177958">
    <property type="component" value="Unassembled WGS sequence"/>
</dbReference>
<evidence type="ECO:0000313" key="3">
    <source>
        <dbReference type="Proteomes" id="UP000177958"/>
    </source>
</evidence>
<dbReference type="AlphaFoldDB" id="A0A1F6D9D4"/>
<organism evidence="2 3">
    <name type="scientific">Candidatus Kaiserbacteria bacterium RIFCSPHIGHO2_01_FULL_55_17</name>
    <dbReference type="NCBI Taxonomy" id="1798484"/>
    <lineage>
        <taxon>Bacteria</taxon>
        <taxon>Candidatus Kaiseribacteriota</taxon>
    </lineage>
</organism>
<dbReference type="EMBL" id="MFKX01000008">
    <property type="protein sequence ID" value="OGG57950.1"/>
    <property type="molecule type" value="Genomic_DNA"/>
</dbReference>
<evidence type="ECO:0000313" key="2">
    <source>
        <dbReference type="EMBL" id="OGG57950.1"/>
    </source>
</evidence>
<keyword evidence="1" id="KW-0472">Membrane</keyword>
<keyword evidence="1" id="KW-1133">Transmembrane helix</keyword>
<sequence length="408" mass="43669">MTVRYLLIALIVVILSALGGWYIFLKRQQAAISENDVGRGAGLSQPFGAQVGSTYENIVSSLSTPVGGTPPEGGGGARLSQVGKTPTAGYGFLGGGPVQLRFIERGSGYVFDASAETYSLERRTKTLVPRTYEAIVTRSERVIMRGVDEEGTIVTTAGAIIASTSTAQEPGILSQTRLLDDISFIVMSPTGEESFFIVKGGTEASGFRAAWDGTKQKKVLASALAGWQSRWLPNDTIVIVQNAADAVAGSAYRVEKNGALSPLIRNVPGLTFLPHPRSSAVLYGESAGVLSLFARIDDKSTSIELPVRTIADKCVWGPATSTRSALIAFCAVPQTAPPANFLDRWYRGEVHTADAWWRVDVSANSAELLYTPGNETLDVEDPTIDEGGSYIAFKNAVDKSLWLLRIKE</sequence>
<comment type="caution">
    <text evidence="2">The sequence shown here is derived from an EMBL/GenBank/DDBJ whole genome shotgun (WGS) entry which is preliminary data.</text>
</comment>
<evidence type="ECO:0000256" key="1">
    <source>
        <dbReference type="SAM" id="Phobius"/>
    </source>
</evidence>
<feature type="transmembrane region" description="Helical" evidence="1">
    <location>
        <begin position="6"/>
        <end position="25"/>
    </location>
</feature>
<protein>
    <submittedName>
        <fullName evidence="2">Uncharacterized protein</fullName>
    </submittedName>
</protein>
<accession>A0A1F6D9D4</accession>
<gene>
    <name evidence="2" type="ORF">A2853_03430</name>
</gene>